<keyword evidence="2" id="KW-1185">Reference proteome</keyword>
<organism evidence="1 2">
    <name type="scientific">Dermacentor silvarum</name>
    <name type="common">Tick</name>
    <dbReference type="NCBI Taxonomy" id="543639"/>
    <lineage>
        <taxon>Eukaryota</taxon>
        <taxon>Metazoa</taxon>
        <taxon>Ecdysozoa</taxon>
        <taxon>Arthropoda</taxon>
        <taxon>Chelicerata</taxon>
        <taxon>Arachnida</taxon>
        <taxon>Acari</taxon>
        <taxon>Parasitiformes</taxon>
        <taxon>Ixodida</taxon>
        <taxon>Ixodoidea</taxon>
        <taxon>Ixodidae</taxon>
        <taxon>Rhipicephalinae</taxon>
        <taxon>Dermacentor</taxon>
    </lineage>
</organism>
<accession>A0ACB8D605</accession>
<reference evidence="1" key="1">
    <citation type="submission" date="2020-05" db="EMBL/GenBank/DDBJ databases">
        <title>Large-scale comparative analyses of tick genomes elucidate their genetic diversity and vector capacities.</title>
        <authorList>
            <person name="Jia N."/>
            <person name="Wang J."/>
            <person name="Shi W."/>
            <person name="Du L."/>
            <person name="Sun Y."/>
            <person name="Zhan W."/>
            <person name="Jiang J."/>
            <person name="Wang Q."/>
            <person name="Zhang B."/>
            <person name="Ji P."/>
            <person name="Sakyi L.B."/>
            <person name="Cui X."/>
            <person name="Yuan T."/>
            <person name="Jiang B."/>
            <person name="Yang W."/>
            <person name="Lam T.T.-Y."/>
            <person name="Chang Q."/>
            <person name="Ding S."/>
            <person name="Wang X."/>
            <person name="Zhu J."/>
            <person name="Ruan X."/>
            <person name="Zhao L."/>
            <person name="Wei J."/>
            <person name="Que T."/>
            <person name="Du C."/>
            <person name="Cheng J."/>
            <person name="Dai P."/>
            <person name="Han X."/>
            <person name="Huang E."/>
            <person name="Gao Y."/>
            <person name="Liu J."/>
            <person name="Shao H."/>
            <person name="Ye R."/>
            <person name="Li L."/>
            <person name="Wei W."/>
            <person name="Wang X."/>
            <person name="Wang C."/>
            <person name="Yang T."/>
            <person name="Huo Q."/>
            <person name="Li W."/>
            <person name="Guo W."/>
            <person name="Chen H."/>
            <person name="Zhou L."/>
            <person name="Ni X."/>
            <person name="Tian J."/>
            <person name="Zhou Y."/>
            <person name="Sheng Y."/>
            <person name="Liu T."/>
            <person name="Pan Y."/>
            <person name="Xia L."/>
            <person name="Li J."/>
            <person name="Zhao F."/>
            <person name="Cao W."/>
        </authorList>
    </citation>
    <scope>NUCLEOTIDE SEQUENCE</scope>
    <source>
        <strain evidence="1">Dsil-2018</strain>
    </source>
</reference>
<name>A0ACB8D605_DERSI</name>
<comment type="caution">
    <text evidence="1">The sequence shown here is derived from an EMBL/GenBank/DDBJ whole genome shotgun (WGS) entry which is preliminary data.</text>
</comment>
<gene>
    <name evidence="1" type="ORF">HPB49_014770</name>
</gene>
<proteinExistence type="predicted"/>
<evidence type="ECO:0000313" key="1">
    <source>
        <dbReference type="EMBL" id="KAH7959899.1"/>
    </source>
</evidence>
<protein>
    <submittedName>
        <fullName evidence="1">Uncharacterized protein</fullName>
    </submittedName>
</protein>
<evidence type="ECO:0000313" key="2">
    <source>
        <dbReference type="Proteomes" id="UP000821865"/>
    </source>
</evidence>
<dbReference type="EMBL" id="CM023472">
    <property type="protein sequence ID" value="KAH7959899.1"/>
    <property type="molecule type" value="Genomic_DNA"/>
</dbReference>
<sequence length="271" mass="30064">MKSAGKAPAAPDGANWRLLACHNFVSQDVFVTQDKDIVSMCAARDKLLIATSKMSVEVRDLNSKGLLLFAFPTTDQAVMIDYCEGANFVLALERMTTRSVEVFHVRAYFNWWVEPCNQVPKTREAGSEPESNGCAGRRLEIVELPAKRHGLSCVACCRQAGTTLVAAGRAISVFVLKTAYDKTKRQLYNDFERLMVLEISFKPKHVYVCEDHVACCSNSEILVFRIKLETEAIKSLEAAAEATTTGSQKKKQVAITFPRATSSQMTQTMYS</sequence>
<dbReference type="Proteomes" id="UP000821865">
    <property type="component" value="Chromosome 3"/>
</dbReference>